<dbReference type="PANTHER" id="PTHR16469">
    <property type="entry name" value="UBIQUITIN-ASSOCIATED AND SH3 DOMAIN-CONTAINING BA-RELATED"/>
    <property type="match status" value="1"/>
</dbReference>
<feature type="compositionally biased region" description="Polar residues" evidence="1">
    <location>
        <begin position="412"/>
        <end position="432"/>
    </location>
</feature>
<keyword evidence="3" id="KW-1185">Reference proteome</keyword>
<dbReference type="InterPro" id="IPR051710">
    <property type="entry name" value="Phosphatase_SH3-domain"/>
</dbReference>
<name>A0A812TGZ8_9DINO</name>
<dbReference type="AlphaFoldDB" id="A0A812TGZ8"/>
<dbReference type="InterPro" id="IPR029033">
    <property type="entry name" value="His_PPase_superfam"/>
</dbReference>
<accession>A0A812TGZ8</accession>
<reference evidence="2" key="1">
    <citation type="submission" date="2021-02" db="EMBL/GenBank/DDBJ databases">
        <authorList>
            <person name="Dougan E. K."/>
            <person name="Rhodes N."/>
            <person name="Thang M."/>
            <person name="Chan C."/>
        </authorList>
    </citation>
    <scope>NUCLEOTIDE SEQUENCE</scope>
</reference>
<dbReference type="Gene3D" id="3.40.50.1240">
    <property type="entry name" value="Phosphoglycerate mutase-like"/>
    <property type="match status" value="1"/>
</dbReference>
<organism evidence="2 3">
    <name type="scientific">Symbiodinium necroappetens</name>
    <dbReference type="NCBI Taxonomy" id="1628268"/>
    <lineage>
        <taxon>Eukaryota</taxon>
        <taxon>Sar</taxon>
        <taxon>Alveolata</taxon>
        <taxon>Dinophyceae</taxon>
        <taxon>Suessiales</taxon>
        <taxon>Symbiodiniaceae</taxon>
        <taxon>Symbiodinium</taxon>
    </lineage>
</organism>
<comment type="caution">
    <text evidence="2">The sequence shown here is derived from an EMBL/GenBank/DDBJ whole genome shotgun (WGS) entry which is preliminary data.</text>
</comment>
<evidence type="ECO:0000313" key="2">
    <source>
        <dbReference type="EMBL" id="CAE7520742.1"/>
    </source>
</evidence>
<dbReference type="SUPFAM" id="SSF53254">
    <property type="entry name" value="Phosphoglycerate mutase-like"/>
    <property type="match status" value="1"/>
</dbReference>
<dbReference type="OrthoDB" id="430091at2759"/>
<dbReference type="PANTHER" id="PTHR16469:SF27">
    <property type="entry name" value="UBIQUITIN-ASSOCIATED AND SH3 DOMAIN-CONTAINING BA-RELATED"/>
    <property type="match status" value="1"/>
</dbReference>
<evidence type="ECO:0000313" key="3">
    <source>
        <dbReference type="Proteomes" id="UP000601435"/>
    </source>
</evidence>
<feature type="region of interest" description="Disordered" evidence="1">
    <location>
        <begin position="408"/>
        <end position="432"/>
    </location>
</feature>
<dbReference type="CDD" id="cd07067">
    <property type="entry name" value="HP_PGM_like"/>
    <property type="match status" value="1"/>
</dbReference>
<dbReference type="InterPro" id="IPR013078">
    <property type="entry name" value="His_Pase_superF_clade-1"/>
</dbReference>
<sequence length="432" mass="48231">MACCMGCSQKTWQQLLVVMRHSERLDFADEDAWFQHPDSRSFPMDPPITTRGKSLAKFQGQTLTELCNKLGTPIDVVITSPFHRCVQTAAAIIEVLPMRNGKKVPILIDCEIAEVGLYKKPPGISDPGLIKAHQEFCSRRRTFDEVAALPDLQGIEKLNANSFVGIAPPFPEQRRSAHIRGLYRFAVKRQALQPMQRIAAHPDVAVPGGPAHRRGELLTPGQSARIEWFRRQVLYRVCCSYLEFHYKTSGCNERSAVQRLSGFRRAASGLGRTELEQLVRPRLEEPAVTNVSHDLQQLEDMLDGPVLPNDMGWIFTIGVPYSGVPGPPKALLVQQLQTMLSRRFMQRLRFPEADLLAMELVDLCTNALYQELVISIWPMLGAHFQYELQQWFFRYACEARDGVPCPGAPPTLQATGSGDNGGPSSASGHSRA</sequence>
<dbReference type="Proteomes" id="UP000601435">
    <property type="component" value="Unassembled WGS sequence"/>
</dbReference>
<gene>
    <name evidence="2" type="primary">sec31</name>
    <name evidence="2" type="ORF">SNEC2469_LOCUS14893</name>
</gene>
<evidence type="ECO:0000256" key="1">
    <source>
        <dbReference type="SAM" id="MobiDB-lite"/>
    </source>
</evidence>
<dbReference type="EMBL" id="CAJNJA010024030">
    <property type="protein sequence ID" value="CAE7520742.1"/>
    <property type="molecule type" value="Genomic_DNA"/>
</dbReference>
<proteinExistence type="predicted"/>
<protein>
    <submittedName>
        <fullName evidence="2">Sec31 protein</fullName>
    </submittedName>
</protein>